<accession>A0AAV2Q9V4</accession>
<proteinExistence type="predicted"/>
<reference evidence="1 2" key="1">
    <citation type="submission" date="2024-05" db="EMBL/GenBank/DDBJ databases">
        <authorList>
            <person name="Wallberg A."/>
        </authorList>
    </citation>
    <scope>NUCLEOTIDE SEQUENCE [LARGE SCALE GENOMIC DNA]</scope>
</reference>
<dbReference type="AlphaFoldDB" id="A0AAV2Q9V4"/>
<protein>
    <submittedName>
        <fullName evidence="1">Uncharacterized protein</fullName>
    </submittedName>
</protein>
<gene>
    <name evidence="1" type="ORF">MNOR_LOCUS9922</name>
</gene>
<evidence type="ECO:0000313" key="2">
    <source>
        <dbReference type="Proteomes" id="UP001497623"/>
    </source>
</evidence>
<keyword evidence="2" id="KW-1185">Reference proteome</keyword>
<comment type="caution">
    <text evidence="1">The sequence shown here is derived from an EMBL/GenBank/DDBJ whole genome shotgun (WGS) entry which is preliminary data.</text>
</comment>
<dbReference type="Proteomes" id="UP001497623">
    <property type="component" value="Unassembled WGS sequence"/>
</dbReference>
<feature type="non-terminal residue" evidence="1">
    <location>
        <position position="99"/>
    </location>
</feature>
<name>A0AAV2Q9V4_MEGNR</name>
<feature type="non-terminal residue" evidence="1">
    <location>
        <position position="1"/>
    </location>
</feature>
<dbReference type="EMBL" id="CAXKWB010004905">
    <property type="protein sequence ID" value="CAL4075771.1"/>
    <property type="molecule type" value="Genomic_DNA"/>
</dbReference>
<organism evidence="1 2">
    <name type="scientific">Meganyctiphanes norvegica</name>
    <name type="common">Northern krill</name>
    <name type="synonym">Thysanopoda norvegica</name>
    <dbReference type="NCBI Taxonomy" id="48144"/>
    <lineage>
        <taxon>Eukaryota</taxon>
        <taxon>Metazoa</taxon>
        <taxon>Ecdysozoa</taxon>
        <taxon>Arthropoda</taxon>
        <taxon>Crustacea</taxon>
        <taxon>Multicrustacea</taxon>
        <taxon>Malacostraca</taxon>
        <taxon>Eumalacostraca</taxon>
        <taxon>Eucarida</taxon>
        <taxon>Euphausiacea</taxon>
        <taxon>Euphausiidae</taxon>
        <taxon>Meganyctiphanes</taxon>
    </lineage>
</organism>
<evidence type="ECO:0000313" key="1">
    <source>
        <dbReference type="EMBL" id="CAL4075771.1"/>
    </source>
</evidence>
<sequence>SRSCKACRTALHSSTILRRRSSRVQNESAIRAAPLIIDSSLSSREGLVLTSLYVKGSMFIRSSKSSSAEASSPGPSYGICAAPVALPCATLEMVLTASH</sequence>